<dbReference type="EMBL" id="FOFS01000004">
    <property type="protein sequence ID" value="SEQ15311.1"/>
    <property type="molecule type" value="Genomic_DNA"/>
</dbReference>
<keyword evidence="3 4" id="KW-0443">Lipid metabolism</keyword>
<feature type="short sequence motif" description="GXSXG" evidence="4">
    <location>
        <begin position="68"/>
        <end position="72"/>
    </location>
</feature>
<evidence type="ECO:0000313" key="8">
    <source>
        <dbReference type="Proteomes" id="UP000199233"/>
    </source>
</evidence>
<dbReference type="InterPro" id="IPR016035">
    <property type="entry name" value="Acyl_Trfase/lysoPLipase"/>
</dbReference>
<dbReference type="PANTHER" id="PTHR14226">
    <property type="entry name" value="NEUROPATHY TARGET ESTERASE/SWISS CHEESE D.MELANOGASTER"/>
    <property type="match status" value="1"/>
</dbReference>
<dbReference type="Proteomes" id="UP000199233">
    <property type="component" value="Unassembled WGS sequence"/>
</dbReference>
<keyword evidence="1 4" id="KW-0378">Hydrolase</keyword>
<reference evidence="7 8" key="1">
    <citation type="submission" date="2016-10" db="EMBL/GenBank/DDBJ databases">
        <authorList>
            <person name="de Groot N.N."/>
        </authorList>
    </citation>
    <scope>NUCLEOTIDE SEQUENCE [LARGE SCALE GENOMIC DNA]</scope>
    <source>
        <strain evidence="7 8">DSM 25927</strain>
    </source>
</reference>
<dbReference type="STRING" id="489703.SAMN04488038_104116"/>
<gene>
    <name evidence="7" type="ORF">SAMN04488038_104116</name>
</gene>
<feature type="domain" description="PNPLA" evidence="6">
    <location>
        <begin position="31"/>
        <end position="250"/>
    </location>
</feature>
<evidence type="ECO:0000256" key="2">
    <source>
        <dbReference type="ARBA" id="ARBA00022963"/>
    </source>
</evidence>
<keyword evidence="8" id="KW-1185">Reference proteome</keyword>
<dbReference type="InterPro" id="IPR050301">
    <property type="entry name" value="NTE"/>
</dbReference>
<dbReference type="Gene3D" id="3.40.1090.10">
    <property type="entry name" value="Cytosolic phospholipase A2 catalytic domain"/>
    <property type="match status" value="1"/>
</dbReference>
<accession>A0A1H9DPH0</accession>
<feature type="short sequence motif" description="DGA/G" evidence="4">
    <location>
        <begin position="237"/>
        <end position="239"/>
    </location>
</feature>
<dbReference type="OrthoDB" id="9798773at2"/>
<feature type="active site" description="Proton acceptor" evidence="4">
    <location>
        <position position="237"/>
    </location>
</feature>
<evidence type="ECO:0000256" key="1">
    <source>
        <dbReference type="ARBA" id="ARBA00022801"/>
    </source>
</evidence>
<dbReference type="AlphaFoldDB" id="A0A1H9DPH0"/>
<feature type="region of interest" description="Disordered" evidence="5">
    <location>
        <begin position="1"/>
        <end position="22"/>
    </location>
</feature>
<name>A0A1H9DPH0_9GAMM</name>
<dbReference type="InterPro" id="IPR002641">
    <property type="entry name" value="PNPLA_dom"/>
</dbReference>
<evidence type="ECO:0000259" key="6">
    <source>
        <dbReference type="PROSITE" id="PS51635"/>
    </source>
</evidence>
<comment type="caution">
    <text evidence="4">Lacks conserved residue(s) required for the propagation of feature annotation.</text>
</comment>
<dbReference type="PROSITE" id="PS51635">
    <property type="entry name" value="PNPLA"/>
    <property type="match status" value="1"/>
</dbReference>
<feature type="compositionally biased region" description="Polar residues" evidence="5">
    <location>
        <begin position="1"/>
        <end position="15"/>
    </location>
</feature>
<dbReference type="GO" id="GO:0016787">
    <property type="term" value="F:hydrolase activity"/>
    <property type="evidence" value="ECO:0007669"/>
    <property type="project" value="UniProtKB-UniRule"/>
</dbReference>
<dbReference type="GO" id="GO:0016042">
    <property type="term" value="P:lipid catabolic process"/>
    <property type="evidence" value="ECO:0007669"/>
    <property type="project" value="UniProtKB-UniRule"/>
</dbReference>
<sequence>MPSQNSSANDASPSAQAGPARGVVPAGMTGLVLTAGGARGAYQAGVMRRISEIPALRKGPSPFRIIAGASAGAINGAALACYNASFHEGAERLAQLWSQLTVRDVFRIDSLALARTATKATLDMALGGLIGGGRLEGLVDTAPLRAFLGRHLPMAQIGEAIARGDLYALAITAAGYHSGKAFTFIQGQPGHPLWNKSRRVALAATLKLEHVLASSAIPIVFPPVALAASGATAYFGDGALRLTAPLSPAIRLGAERIFAIGVRCQESADSLLRSELSSAPDLVAQLKRPPLSQICGVFLNAVFLDHLDADLDHLKRMNDLVAHYHQALSAAQASGGGSTLKEPMRVVEPLVISPSADIAIIAKTLAHRMPRTIRYVMDGLGTPDAQSADLTSYLLFDKAFTSELIQLGYRDAAQRIDQIEDFLCAPQPARRLA</sequence>
<evidence type="ECO:0000256" key="4">
    <source>
        <dbReference type="PROSITE-ProRule" id="PRU01161"/>
    </source>
</evidence>
<dbReference type="Pfam" id="PF01734">
    <property type="entry name" value="Patatin"/>
    <property type="match status" value="1"/>
</dbReference>
<keyword evidence="2 4" id="KW-0442">Lipid degradation</keyword>
<dbReference type="SUPFAM" id="SSF52151">
    <property type="entry name" value="FabD/lysophospholipase-like"/>
    <property type="match status" value="1"/>
</dbReference>
<dbReference type="PANTHER" id="PTHR14226:SF57">
    <property type="entry name" value="BLR7027 PROTEIN"/>
    <property type="match status" value="1"/>
</dbReference>
<proteinExistence type="predicted"/>
<evidence type="ECO:0000256" key="5">
    <source>
        <dbReference type="SAM" id="MobiDB-lite"/>
    </source>
</evidence>
<feature type="active site" description="Nucleophile" evidence="4">
    <location>
        <position position="70"/>
    </location>
</feature>
<evidence type="ECO:0000313" key="7">
    <source>
        <dbReference type="EMBL" id="SEQ15311.1"/>
    </source>
</evidence>
<dbReference type="RefSeq" id="WP_093283512.1">
    <property type="nucleotide sequence ID" value="NZ_FOFS01000004.1"/>
</dbReference>
<evidence type="ECO:0000256" key="3">
    <source>
        <dbReference type="ARBA" id="ARBA00023098"/>
    </source>
</evidence>
<protein>
    <submittedName>
        <fullName evidence="7">NTE family protein</fullName>
    </submittedName>
</protein>
<organism evidence="7 8">
    <name type="scientific">Solimonas aquatica</name>
    <dbReference type="NCBI Taxonomy" id="489703"/>
    <lineage>
        <taxon>Bacteria</taxon>
        <taxon>Pseudomonadati</taxon>
        <taxon>Pseudomonadota</taxon>
        <taxon>Gammaproteobacteria</taxon>
        <taxon>Nevskiales</taxon>
        <taxon>Nevskiaceae</taxon>
        <taxon>Solimonas</taxon>
    </lineage>
</organism>